<organism evidence="1">
    <name type="scientific">marine metagenome</name>
    <dbReference type="NCBI Taxonomy" id="408172"/>
    <lineage>
        <taxon>unclassified sequences</taxon>
        <taxon>metagenomes</taxon>
        <taxon>ecological metagenomes</taxon>
    </lineage>
</organism>
<protein>
    <submittedName>
        <fullName evidence="1">Uncharacterized protein</fullName>
    </submittedName>
</protein>
<gene>
    <name evidence="1" type="ORF">METZ01_LOCUS109085</name>
</gene>
<sequence length="605" mass="67807">MFLLCSCEEEYQEVYVDKIPPTVSIQSLISNQTINGTVTILVETNDKEGIDRVEFYIDDSLFFTDTESPYEYAWNTTEYEDSSDYTIKVVSYDNSENSAEFQIVVWVDNTIEIEVIPEYFGTYLYNDHDCSGSDIQYATLDENGITFFDYLGDSCDDTVSCYAMDIYELTVLSQDTFLIVSEDSSSITDGEMYLDGDSSITISYEGNNGPVEYSWEKISSEIYSFTPVCDQEYGYNKDIADIMVYAVSDDGDLLWKNYLHEGIWELGSSVTPLSDGGYMVYGLFDAINWGGCCYTRNSDVRDIVKLDDNGSVEWQKEIEFDNGGMTTHYNGIGKGLIETSYGDLVFLAPSLYGGVSIVMMDANGSFIWNQNYPDMSSWSYHAEIMETEDGDLAVVAGSTTRLKLLDYYSGEILSENEYQGLAYARAIINVGGDFLIGGFTSDQASIIAEGDTISYKPIYLMMVDNDGEEIWRKVWDQETERMGWLLDVIETDDGGFMIFCETNPPPYATLIKTDDEGNEEWRKKYDDYVGGGQGWIHITDDGGYFMASGYAVTKLDANGDVEWNAAAPSGFDKNFNNGMVSGVNYDMKQIEGGAVMVGYGSADWE</sequence>
<dbReference type="Gene3D" id="2.60.40.10">
    <property type="entry name" value="Immunoglobulins"/>
    <property type="match status" value="1"/>
</dbReference>
<name>A0A381WVC6_9ZZZZ</name>
<dbReference type="AlphaFoldDB" id="A0A381WVC6"/>
<dbReference type="PANTHER" id="PTHR42754:SF1">
    <property type="entry name" value="LIPOPROTEIN"/>
    <property type="match status" value="1"/>
</dbReference>
<dbReference type="EMBL" id="UINC01012944">
    <property type="protein sequence ID" value="SVA56231.1"/>
    <property type="molecule type" value="Genomic_DNA"/>
</dbReference>
<dbReference type="InterPro" id="IPR011047">
    <property type="entry name" value="Quinoprotein_ADH-like_sf"/>
</dbReference>
<dbReference type="Pfam" id="PF17957">
    <property type="entry name" value="Big_7"/>
    <property type="match status" value="1"/>
</dbReference>
<proteinExistence type="predicted"/>
<dbReference type="InterPro" id="IPR013783">
    <property type="entry name" value="Ig-like_fold"/>
</dbReference>
<dbReference type="SUPFAM" id="SSF50998">
    <property type="entry name" value="Quinoprotein alcohol dehydrogenase-like"/>
    <property type="match status" value="1"/>
</dbReference>
<accession>A0A381WVC6</accession>
<dbReference type="InterPro" id="IPR015943">
    <property type="entry name" value="WD40/YVTN_repeat-like_dom_sf"/>
</dbReference>
<evidence type="ECO:0000313" key="1">
    <source>
        <dbReference type="EMBL" id="SVA56231.1"/>
    </source>
</evidence>
<dbReference type="PANTHER" id="PTHR42754">
    <property type="entry name" value="ENDOGLUCANASE"/>
    <property type="match status" value="1"/>
</dbReference>
<dbReference type="Gene3D" id="2.130.10.10">
    <property type="entry name" value="YVTN repeat-like/Quinoprotein amine dehydrogenase"/>
    <property type="match status" value="1"/>
</dbReference>
<reference evidence="1" key="1">
    <citation type="submission" date="2018-05" db="EMBL/GenBank/DDBJ databases">
        <authorList>
            <person name="Lanie J.A."/>
            <person name="Ng W.-L."/>
            <person name="Kazmierczak K.M."/>
            <person name="Andrzejewski T.M."/>
            <person name="Davidsen T.M."/>
            <person name="Wayne K.J."/>
            <person name="Tettelin H."/>
            <person name="Glass J.I."/>
            <person name="Rusch D."/>
            <person name="Podicherti R."/>
            <person name="Tsui H.-C.T."/>
            <person name="Winkler M.E."/>
        </authorList>
    </citation>
    <scope>NUCLEOTIDE SEQUENCE</scope>
</reference>